<dbReference type="EMBL" id="WUMV01000006">
    <property type="protein sequence ID" value="MXN66056.1"/>
    <property type="molecule type" value="Genomic_DNA"/>
</dbReference>
<sequence>MSRSSAASPLSSARPNVPLIIVCGCLIALLSFGPRSALGMFLLPMTEARGWSREIFALALAIQNLTWGAAQPFAGMLADRYGTARVFAAGVVIYAIGLVAMAYAQTPVWLHVSAGVMIGIGIASSSFALVIAAFGRVVTAEQRSMAFGIGTASGSMGQFVFGFLAPPLIDGLGWQVALIAMGGVMLAVLPLTFALRGKSVHTPTHAHEKEQNLKQAVAEAFGTRGYILLTFGFFVCGFHVAFITVHLPPYIVDLGLEPFWGGLSIALIGLFNIFGSLASGYIGGRFSKPYLLSVIYLSRAFAIFIFLMVPPTPFTVMVFAGVMGLLWLSTVPPTSGLVAVMFGPRYMGTLFGFVFFSHQLGSFLGIWLGGKLYDETGSYDTIWWLGIALGLFAAVVHWPIREAPVERLASVPAE</sequence>
<feature type="transmembrane region" description="Helical" evidence="4">
    <location>
        <begin position="259"/>
        <end position="278"/>
    </location>
</feature>
<dbReference type="InterPro" id="IPR036259">
    <property type="entry name" value="MFS_trans_sf"/>
</dbReference>
<accession>A0A7X3LVT4</accession>
<feature type="transmembrane region" description="Helical" evidence="4">
    <location>
        <begin position="226"/>
        <end position="247"/>
    </location>
</feature>
<feature type="domain" description="Major facilitator superfamily (MFS) profile" evidence="5">
    <location>
        <begin position="17"/>
        <end position="405"/>
    </location>
</feature>
<feature type="transmembrane region" description="Helical" evidence="4">
    <location>
        <begin position="110"/>
        <end position="134"/>
    </location>
</feature>
<comment type="caution">
    <text evidence="6">The sequence shown here is derived from an EMBL/GenBank/DDBJ whole genome shotgun (WGS) entry which is preliminary data.</text>
</comment>
<dbReference type="Proteomes" id="UP000433101">
    <property type="component" value="Unassembled WGS sequence"/>
</dbReference>
<keyword evidence="7" id="KW-1185">Reference proteome</keyword>
<evidence type="ECO:0000313" key="7">
    <source>
        <dbReference type="Proteomes" id="UP000433101"/>
    </source>
</evidence>
<evidence type="ECO:0000259" key="5">
    <source>
        <dbReference type="PROSITE" id="PS50850"/>
    </source>
</evidence>
<feature type="transmembrane region" description="Helical" evidence="4">
    <location>
        <begin position="172"/>
        <end position="195"/>
    </location>
</feature>
<evidence type="ECO:0000256" key="1">
    <source>
        <dbReference type="ARBA" id="ARBA00022692"/>
    </source>
</evidence>
<dbReference type="InterPro" id="IPR050327">
    <property type="entry name" value="Proton-linked_MCT"/>
</dbReference>
<dbReference type="PROSITE" id="PS50850">
    <property type="entry name" value="MFS"/>
    <property type="match status" value="1"/>
</dbReference>
<dbReference type="SUPFAM" id="SSF103473">
    <property type="entry name" value="MFS general substrate transporter"/>
    <property type="match status" value="1"/>
</dbReference>
<keyword evidence="1 4" id="KW-0812">Transmembrane</keyword>
<feature type="transmembrane region" description="Helical" evidence="4">
    <location>
        <begin position="86"/>
        <end position="104"/>
    </location>
</feature>
<dbReference type="GO" id="GO:0022857">
    <property type="term" value="F:transmembrane transporter activity"/>
    <property type="evidence" value="ECO:0007669"/>
    <property type="project" value="InterPro"/>
</dbReference>
<evidence type="ECO:0000256" key="4">
    <source>
        <dbReference type="SAM" id="Phobius"/>
    </source>
</evidence>
<keyword evidence="3 4" id="KW-0472">Membrane</keyword>
<evidence type="ECO:0000256" key="2">
    <source>
        <dbReference type="ARBA" id="ARBA00022989"/>
    </source>
</evidence>
<keyword evidence="2 4" id="KW-1133">Transmembrane helix</keyword>
<dbReference type="AlphaFoldDB" id="A0A7X3LVT4"/>
<dbReference type="PANTHER" id="PTHR11360">
    <property type="entry name" value="MONOCARBOXYLATE TRANSPORTER"/>
    <property type="match status" value="1"/>
</dbReference>
<feature type="transmembrane region" description="Helical" evidence="4">
    <location>
        <begin position="55"/>
        <end position="74"/>
    </location>
</feature>
<organism evidence="6 7">
    <name type="scientific">Stappia sediminis</name>
    <dbReference type="NCBI Taxonomy" id="2692190"/>
    <lineage>
        <taxon>Bacteria</taxon>
        <taxon>Pseudomonadati</taxon>
        <taxon>Pseudomonadota</taxon>
        <taxon>Alphaproteobacteria</taxon>
        <taxon>Hyphomicrobiales</taxon>
        <taxon>Stappiaceae</taxon>
        <taxon>Stappia</taxon>
    </lineage>
</organism>
<dbReference type="Pfam" id="PF07690">
    <property type="entry name" value="MFS_1"/>
    <property type="match status" value="1"/>
</dbReference>
<reference evidence="6 7" key="1">
    <citation type="submission" date="2019-12" db="EMBL/GenBank/DDBJ databases">
        <authorList>
            <person name="Li M."/>
        </authorList>
    </citation>
    <scope>NUCLEOTIDE SEQUENCE [LARGE SCALE GENOMIC DNA]</scope>
    <source>
        <strain evidence="6 7">GBMRC 2046</strain>
    </source>
</reference>
<dbReference type="PANTHER" id="PTHR11360:SF284">
    <property type="entry name" value="EG:103B4.3 PROTEIN-RELATED"/>
    <property type="match status" value="1"/>
</dbReference>
<feature type="transmembrane region" description="Helical" evidence="4">
    <location>
        <begin position="146"/>
        <end position="166"/>
    </location>
</feature>
<dbReference type="RefSeq" id="WP_160776281.1">
    <property type="nucleotide sequence ID" value="NZ_WUMV01000006.1"/>
</dbReference>
<dbReference type="Gene3D" id="1.20.1250.20">
    <property type="entry name" value="MFS general substrate transporter like domains"/>
    <property type="match status" value="1"/>
</dbReference>
<dbReference type="PROSITE" id="PS51257">
    <property type="entry name" value="PROKAR_LIPOPROTEIN"/>
    <property type="match status" value="1"/>
</dbReference>
<dbReference type="CDD" id="cd17355">
    <property type="entry name" value="MFS_YcxA_like"/>
    <property type="match status" value="1"/>
</dbReference>
<feature type="transmembrane region" description="Helical" evidence="4">
    <location>
        <begin position="350"/>
        <end position="370"/>
    </location>
</feature>
<protein>
    <submittedName>
        <fullName evidence="6">MFS transporter</fullName>
    </submittedName>
</protein>
<feature type="transmembrane region" description="Helical" evidence="4">
    <location>
        <begin position="382"/>
        <end position="400"/>
    </location>
</feature>
<evidence type="ECO:0000256" key="3">
    <source>
        <dbReference type="ARBA" id="ARBA00023136"/>
    </source>
</evidence>
<dbReference type="InterPro" id="IPR011701">
    <property type="entry name" value="MFS"/>
</dbReference>
<evidence type="ECO:0000313" key="6">
    <source>
        <dbReference type="EMBL" id="MXN66056.1"/>
    </source>
</evidence>
<gene>
    <name evidence="6" type="ORF">GR183_14170</name>
</gene>
<name>A0A7X3LVT4_9HYPH</name>
<proteinExistence type="predicted"/>
<dbReference type="InterPro" id="IPR020846">
    <property type="entry name" value="MFS_dom"/>
</dbReference>